<protein>
    <submittedName>
        <fullName evidence="1">Uncharacterized protein</fullName>
    </submittedName>
</protein>
<evidence type="ECO:0000313" key="1">
    <source>
        <dbReference type="EMBL" id="WRT64313.1"/>
    </source>
</evidence>
<dbReference type="RefSeq" id="XP_062789053.1">
    <property type="nucleotide sequence ID" value="XM_062933002.1"/>
</dbReference>
<dbReference type="GeneID" id="87953376"/>
<reference evidence="1 2" key="1">
    <citation type="submission" date="2024-01" db="EMBL/GenBank/DDBJ databases">
        <title>Comparative genomics of Cryptococcus and Kwoniella reveals pathogenesis evolution and contrasting modes of karyotype evolution via chromosome fusion or intercentromeric recombination.</title>
        <authorList>
            <person name="Coelho M.A."/>
            <person name="David-Palma M."/>
            <person name="Shea T."/>
            <person name="Bowers K."/>
            <person name="McGinley-Smith S."/>
            <person name="Mohammad A.W."/>
            <person name="Gnirke A."/>
            <person name="Yurkov A.M."/>
            <person name="Nowrousian M."/>
            <person name="Sun S."/>
            <person name="Cuomo C.A."/>
            <person name="Heitman J."/>
        </authorList>
    </citation>
    <scope>NUCLEOTIDE SEQUENCE [LARGE SCALE GENOMIC DNA]</scope>
    <source>
        <strain evidence="1">CBS 11374</strain>
    </source>
</reference>
<dbReference type="InterPro" id="IPR053013">
    <property type="entry name" value="LAT"/>
</dbReference>
<gene>
    <name evidence="1" type="ORF">IL334_001245</name>
</gene>
<dbReference type="PANTHER" id="PTHR34815:SF2">
    <property type="entry name" value="N-ACETYLTRANSFERASE DOMAIN-CONTAINING PROTEIN"/>
    <property type="match status" value="1"/>
</dbReference>
<sequence>MYDLKNFTIRIASPEQKLGHARACYEIEPWRGGMTWDEFVAFCETESRCDWAKNNRAITWVLVKRDEYDGECYSFVETHRMDCFIKSRYDQSNGVKGEIKKDTWYNLTAVVTPIRHRYMLTDTILGNGYATHLIQLLHYVLISPSSPGDPPSHVPSFPIEQWGEPPLPISEDLLDLIPKGCASVLWADIPIEFYAKCKIGLDGKGYNYDPTENTRLTWSISHIPAPITVNNQVKSHKWEPIHNDSLKGISNMLSEVAQE</sequence>
<accession>A0ABZ1CRD3</accession>
<name>A0ABZ1CRD3_9TREE</name>
<keyword evidence="2" id="KW-1185">Reference proteome</keyword>
<dbReference type="EMBL" id="CP141881">
    <property type="protein sequence ID" value="WRT64313.1"/>
    <property type="molecule type" value="Genomic_DNA"/>
</dbReference>
<evidence type="ECO:0000313" key="2">
    <source>
        <dbReference type="Proteomes" id="UP001329825"/>
    </source>
</evidence>
<proteinExistence type="predicted"/>
<dbReference type="PANTHER" id="PTHR34815">
    <property type="entry name" value="LYSINE ACETYLTRANSFERASE"/>
    <property type="match status" value="1"/>
</dbReference>
<dbReference type="Proteomes" id="UP001329825">
    <property type="component" value="Chromosome 1"/>
</dbReference>
<organism evidence="1 2">
    <name type="scientific">Kwoniella shivajii</name>
    <dbReference type="NCBI Taxonomy" id="564305"/>
    <lineage>
        <taxon>Eukaryota</taxon>
        <taxon>Fungi</taxon>
        <taxon>Dikarya</taxon>
        <taxon>Basidiomycota</taxon>
        <taxon>Agaricomycotina</taxon>
        <taxon>Tremellomycetes</taxon>
        <taxon>Tremellales</taxon>
        <taxon>Cryptococcaceae</taxon>
        <taxon>Kwoniella</taxon>
    </lineage>
</organism>